<feature type="transmembrane region" description="Helical" evidence="8">
    <location>
        <begin position="58"/>
        <end position="79"/>
    </location>
</feature>
<evidence type="ECO:0000256" key="3">
    <source>
        <dbReference type="ARBA" id="ARBA00022448"/>
    </source>
</evidence>
<evidence type="ECO:0000256" key="5">
    <source>
        <dbReference type="ARBA" id="ARBA00022692"/>
    </source>
</evidence>
<proteinExistence type="inferred from homology"/>
<feature type="transmembrane region" description="Helical" evidence="8">
    <location>
        <begin position="178"/>
        <end position="202"/>
    </location>
</feature>
<feature type="transmembrane region" description="Helical" evidence="8">
    <location>
        <begin position="538"/>
        <end position="558"/>
    </location>
</feature>
<feature type="transmembrane region" description="Helical" evidence="8">
    <location>
        <begin position="419"/>
        <end position="437"/>
    </location>
</feature>
<dbReference type="AlphaFoldDB" id="A0AAF0YVB8"/>
<comment type="similarity">
    <text evidence="2 8">Belongs to the lactate permease family.</text>
</comment>
<evidence type="ECO:0000256" key="8">
    <source>
        <dbReference type="RuleBase" id="RU365092"/>
    </source>
</evidence>
<feature type="transmembrane region" description="Helical" evidence="8">
    <location>
        <begin position="148"/>
        <end position="166"/>
    </location>
</feature>
<gene>
    <name evidence="9" type="ORF">CYJ47_07755</name>
</gene>
<evidence type="ECO:0000313" key="10">
    <source>
        <dbReference type="Proteomes" id="UP000234560"/>
    </source>
</evidence>
<feature type="transmembrane region" description="Helical" evidence="8">
    <location>
        <begin position="240"/>
        <end position="258"/>
    </location>
</feature>
<accession>A0AAF0YVB8</accession>
<evidence type="ECO:0000256" key="1">
    <source>
        <dbReference type="ARBA" id="ARBA00004651"/>
    </source>
</evidence>
<keyword evidence="7 8" id="KW-0472">Membrane</keyword>
<feature type="transmembrane region" description="Helical" evidence="8">
    <location>
        <begin position="208"/>
        <end position="228"/>
    </location>
</feature>
<dbReference type="NCBIfam" id="TIGR00795">
    <property type="entry name" value="lctP"/>
    <property type="match status" value="1"/>
</dbReference>
<feature type="transmembrane region" description="Helical" evidence="8">
    <location>
        <begin position="312"/>
        <end position="331"/>
    </location>
</feature>
<evidence type="ECO:0000313" key="9">
    <source>
        <dbReference type="EMBL" id="WOT01185.1"/>
    </source>
</evidence>
<dbReference type="EMBL" id="CP136958">
    <property type="protein sequence ID" value="WOT01185.1"/>
    <property type="molecule type" value="Genomic_DNA"/>
</dbReference>
<evidence type="ECO:0000256" key="6">
    <source>
        <dbReference type="ARBA" id="ARBA00022989"/>
    </source>
</evidence>
<dbReference type="PANTHER" id="PTHR30003:SF0">
    <property type="entry name" value="GLYCOLATE PERMEASE GLCA-RELATED"/>
    <property type="match status" value="1"/>
</dbReference>
<reference evidence="9" key="2">
    <citation type="submission" date="2023-10" db="EMBL/GenBank/DDBJ databases">
        <authorList>
            <person name="Choi B."/>
        </authorList>
    </citation>
    <scope>NUCLEOTIDE SEQUENCE</scope>
    <source>
        <strain evidence="9">UMB0763</strain>
    </source>
</reference>
<dbReference type="RefSeq" id="WP_101678072.1">
    <property type="nucleotide sequence ID" value="NZ_CAMIHY010000002.1"/>
</dbReference>
<reference evidence="9" key="1">
    <citation type="submission" date="2017-12" db="EMBL/GenBank/DDBJ databases">
        <authorList>
            <person name="Thomas-White K."/>
            <person name="Wolfe A.J."/>
        </authorList>
    </citation>
    <scope>NUCLEOTIDE SEQUENCE</scope>
    <source>
        <strain evidence="9">UMB0763</strain>
    </source>
</reference>
<comment type="subcellular location">
    <subcellularLocation>
        <location evidence="1 8">Cell membrane</location>
        <topology evidence="1 8">Multi-pass membrane protein</topology>
    </subcellularLocation>
</comment>
<dbReference type="KEGG" id="cpyr:CYJ47_07755"/>
<feature type="transmembrane region" description="Helical" evidence="8">
    <location>
        <begin position="264"/>
        <end position="286"/>
    </location>
</feature>
<name>A0AAF0YVB8_9CORY</name>
<dbReference type="InterPro" id="IPR003804">
    <property type="entry name" value="Lactate_perm"/>
</dbReference>
<comment type="function">
    <text evidence="8">Uptake of L-lactate across the membrane. Can also transport D-lactate and glycolate.</text>
</comment>
<protein>
    <recommendedName>
        <fullName evidence="8">L-lactate permease</fullName>
    </recommendedName>
</protein>
<dbReference type="PANTHER" id="PTHR30003">
    <property type="entry name" value="L-LACTATE PERMEASE"/>
    <property type="match status" value="1"/>
</dbReference>
<keyword evidence="3 8" id="KW-0813">Transport</keyword>
<dbReference type="Proteomes" id="UP000234560">
    <property type="component" value="Chromosome"/>
</dbReference>
<sequence>MQHTLLAAGESVHYFAQTFQADTLSVANNTWLTALVGTLPLVAFFIFLMTLKWKAHTSAIGAVIVSLALAIFVFGMPVSYSLASLAQGVAFGLFPVVFIIWMAVWLYDLTVSSNRFEDLRLIFSKIGRGDMRVQAMLIGFSFGGLLEALAGFGAPVAIVAAMLLSLGMKPMKAITTTLVANTAPVAFGAMAIPVTTAALLTGLDQREVAGMAGLLMMTIAVVVPFILTFIMDGVRGFKQVWPMALVLGISFGGGQYLASNFFSYELTDVVACLLSLAIGIAFLRVWKPTTPEDQASQVDTSRANEMDGKRTFLALFPYLLVVVVFAIAKLWTLGINIPKALASTDVKFQWPVIGGNLLNPDGSEVTGTLYNFNWLSNPGTLLFISGLITVAVYSAYATKAFPMSFGQGFGDLGKGAYKMRFSALTIASVMGLAYVMNYSGQTAAIGAALATAGTVFPLISPILGWVGTAVTGSATSSNALFAKMQATAANEIGANPVLLTAANSGGAVIGKMFSPQTLTIAATAVHMENGESKIMRKVFPYSMGLLVYVCIVVFLFSLV</sequence>
<evidence type="ECO:0000256" key="7">
    <source>
        <dbReference type="ARBA" id="ARBA00023136"/>
    </source>
</evidence>
<evidence type="ECO:0000256" key="4">
    <source>
        <dbReference type="ARBA" id="ARBA00022475"/>
    </source>
</evidence>
<dbReference type="GO" id="GO:0015129">
    <property type="term" value="F:lactate transmembrane transporter activity"/>
    <property type="evidence" value="ECO:0007669"/>
    <property type="project" value="UniProtKB-UniRule"/>
</dbReference>
<feature type="transmembrane region" description="Helical" evidence="8">
    <location>
        <begin position="379"/>
        <end position="398"/>
    </location>
</feature>
<keyword evidence="6 8" id="KW-1133">Transmembrane helix</keyword>
<evidence type="ECO:0000256" key="2">
    <source>
        <dbReference type="ARBA" id="ARBA00010100"/>
    </source>
</evidence>
<keyword evidence="4 8" id="KW-1003">Cell membrane</keyword>
<feature type="transmembrane region" description="Helical" evidence="8">
    <location>
        <begin position="443"/>
        <end position="466"/>
    </location>
</feature>
<dbReference type="GO" id="GO:0005886">
    <property type="term" value="C:plasma membrane"/>
    <property type="evidence" value="ECO:0007669"/>
    <property type="project" value="UniProtKB-SubCell"/>
</dbReference>
<keyword evidence="5 8" id="KW-0812">Transmembrane</keyword>
<dbReference type="GO" id="GO:0015295">
    <property type="term" value="F:solute:proton symporter activity"/>
    <property type="evidence" value="ECO:0007669"/>
    <property type="project" value="TreeGrafter"/>
</dbReference>
<feature type="transmembrane region" description="Helical" evidence="8">
    <location>
        <begin position="85"/>
        <end position="107"/>
    </location>
</feature>
<feature type="transmembrane region" description="Helical" evidence="8">
    <location>
        <begin position="31"/>
        <end position="51"/>
    </location>
</feature>
<organism evidence="9 10">
    <name type="scientific">Corynebacterium pyruviciproducens</name>
    <dbReference type="NCBI Taxonomy" id="598660"/>
    <lineage>
        <taxon>Bacteria</taxon>
        <taxon>Bacillati</taxon>
        <taxon>Actinomycetota</taxon>
        <taxon>Actinomycetes</taxon>
        <taxon>Mycobacteriales</taxon>
        <taxon>Corynebacteriaceae</taxon>
        <taxon>Corynebacterium</taxon>
    </lineage>
</organism>
<dbReference type="Pfam" id="PF02652">
    <property type="entry name" value="Lactate_perm"/>
    <property type="match status" value="1"/>
</dbReference>